<dbReference type="Gene3D" id="2.60.120.10">
    <property type="entry name" value="Jelly Rolls"/>
    <property type="match status" value="2"/>
</dbReference>
<dbReference type="RefSeq" id="WP_064065278.1">
    <property type="nucleotide sequence ID" value="NZ_LPZN01000065.1"/>
</dbReference>
<keyword evidence="4 8" id="KW-0479">Metal-binding</keyword>
<evidence type="ECO:0000256" key="2">
    <source>
        <dbReference type="ARBA" id="ARBA00010772"/>
    </source>
</evidence>
<feature type="binding site" evidence="8">
    <location>
        <position position="100"/>
    </location>
    <ligand>
        <name>Zn(2+)</name>
        <dbReference type="ChEBI" id="CHEBI:29105"/>
    </ligand>
</feature>
<evidence type="ECO:0000256" key="7">
    <source>
        <dbReference type="PIRSR" id="PIRSR001480-1"/>
    </source>
</evidence>
<comment type="catalytic activity">
    <reaction evidence="1">
        <text>D-mannose 6-phosphate = D-fructose 6-phosphate</text>
        <dbReference type="Rhea" id="RHEA:12356"/>
        <dbReference type="ChEBI" id="CHEBI:58735"/>
        <dbReference type="ChEBI" id="CHEBI:61527"/>
        <dbReference type="EC" id="5.3.1.8"/>
    </reaction>
</comment>
<evidence type="ECO:0000256" key="4">
    <source>
        <dbReference type="ARBA" id="ARBA00022723"/>
    </source>
</evidence>
<feature type="binding site" evidence="8">
    <location>
        <position position="98"/>
    </location>
    <ligand>
        <name>Zn(2+)</name>
        <dbReference type="ChEBI" id="CHEBI:29105"/>
    </ligand>
</feature>
<feature type="domain" description="Phosphomannose isomerase type I catalytic" evidence="9">
    <location>
        <begin position="1"/>
        <end position="150"/>
    </location>
</feature>
<proteinExistence type="inferred from homology"/>
<dbReference type="SUPFAM" id="SSF51182">
    <property type="entry name" value="RmlC-like cupins"/>
    <property type="match status" value="1"/>
</dbReference>
<dbReference type="InterPro" id="IPR014710">
    <property type="entry name" value="RmlC-like_jellyroll"/>
</dbReference>
<dbReference type="GO" id="GO:0009298">
    <property type="term" value="P:GDP-mannose biosynthetic process"/>
    <property type="evidence" value="ECO:0007669"/>
    <property type="project" value="InterPro"/>
</dbReference>
<keyword evidence="6 10" id="KW-0413">Isomerase</keyword>
<dbReference type="InterPro" id="IPR011051">
    <property type="entry name" value="RmlC_Cupin_sf"/>
</dbReference>
<dbReference type="GO" id="GO:0005829">
    <property type="term" value="C:cytosol"/>
    <property type="evidence" value="ECO:0007669"/>
    <property type="project" value="TreeGrafter"/>
</dbReference>
<organism evidence="10 11">
    <name type="scientific">Rhodococcus gordoniae</name>
    <dbReference type="NCBI Taxonomy" id="223392"/>
    <lineage>
        <taxon>Bacteria</taxon>
        <taxon>Bacillati</taxon>
        <taxon>Actinomycetota</taxon>
        <taxon>Actinomycetes</taxon>
        <taxon>Mycobacteriales</taxon>
        <taxon>Nocardiaceae</taxon>
        <taxon>Rhodococcus</taxon>
    </lineage>
</organism>
<dbReference type="GO" id="GO:0005975">
    <property type="term" value="P:carbohydrate metabolic process"/>
    <property type="evidence" value="ECO:0007669"/>
    <property type="project" value="InterPro"/>
</dbReference>
<gene>
    <name evidence="10" type="primary">manA2</name>
    <name evidence="10" type="ORF">NCTC13296_01623</name>
</gene>
<evidence type="ECO:0000256" key="8">
    <source>
        <dbReference type="PIRSR" id="PIRSR001480-2"/>
    </source>
</evidence>
<dbReference type="PRINTS" id="PR00714">
    <property type="entry name" value="MAN6PISMRASE"/>
</dbReference>
<feature type="binding site" evidence="8">
    <location>
        <position position="268"/>
    </location>
    <ligand>
        <name>Zn(2+)</name>
        <dbReference type="ChEBI" id="CHEBI:29105"/>
    </ligand>
</feature>
<evidence type="ECO:0000313" key="10">
    <source>
        <dbReference type="EMBL" id="SUE14771.1"/>
    </source>
</evidence>
<reference evidence="10 11" key="1">
    <citation type="submission" date="2018-06" db="EMBL/GenBank/DDBJ databases">
        <authorList>
            <consortium name="Pathogen Informatics"/>
            <person name="Doyle S."/>
        </authorList>
    </citation>
    <scope>NUCLEOTIDE SEQUENCE [LARGE SCALE GENOMIC DNA]</scope>
    <source>
        <strain evidence="10 11">NCTC13296</strain>
    </source>
</reference>
<keyword evidence="5 8" id="KW-0862">Zinc</keyword>
<dbReference type="EMBL" id="UGVI01000001">
    <property type="protein sequence ID" value="SUE14771.1"/>
    <property type="molecule type" value="Genomic_DNA"/>
</dbReference>
<evidence type="ECO:0000256" key="5">
    <source>
        <dbReference type="ARBA" id="ARBA00022833"/>
    </source>
</evidence>
<dbReference type="InterPro" id="IPR016305">
    <property type="entry name" value="Mannose-6-P_Isomerase"/>
</dbReference>
<dbReference type="Pfam" id="PF20511">
    <property type="entry name" value="PMI_typeI_cat"/>
    <property type="match status" value="1"/>
</dbReference>
<comment type="similarity">
    <text evidence="2">Belongs to the mannose-6-phosphate isomerase type 1 family.</text>
</comment>
<dbReference type="PANTHER" id="PTHR10309:SF0">
    <property type="entry name" value="MANNOSE-6-PHOSPHATE ISOMERASE"/>
    <property type="match status" value="1"/>
</dbReference>
<name>A0A379LXK2_9NOCA</name>
<comment type="cofactor">
    <cofactor evidence="8">
        <name>Zn(2+)</name>
        <dbReference type="ChEBI" id="CHEBI:29105"/>
    </cofactor>
    <text evidence="8">Binds 1 zinc ion per subunit.</text>
</comment>
<dbReference type="InterPro" id="IPR018050">
    <property type="entry name" value="Pmannose_isomerase-type1_CS"/>
</dbReference>
<dbReference type="Gene3D" id="1.10.441.10">
    <property type="entry name" value="Phosphomannose Isomerase, domain 2"/>
    <property type="match status" value="1"/>
</dbReference>
<accession>A0A379LXK2</accession>
<keyword evidence="11" id="KW-1185">Reference proteome</keyword>
<evidence type="ECO:0000256" key="3">
    <source>
        <dbReference type="ARBA" id="ARBA00011956"/>
    </source>
</evidence>
<dbReference type="InterPro" id="IPR001250">
    <property type="entry name" value="Man6P_Isoase-1"/>
</dbReference>
<dbReference type="NCBIfam" id="TIGR00218">
    <property type="entry name" value="manA"/>
    <property type="match status" value="1"/>
</dbReference>
<evidence type="ECO:0000256" key="6">
    <source>
        <dbReference type="ARBA" id="ARBA00023235"/>
    </source>
</evidence>
<dbReference type="InterPro" id="IPR046457">
    <property type="entry name" value="PMI_typeI_cat"/>
</dbReference>
<dbReference type="OrthoDB" id="9792649at2"/>
<dbReference type="GO" id="GO:0004476">
    <property type="term" value="F:mannose-6-phosphate isomerase activity"/>
    <property type="evidence" value="ECO:0007669"/>
    <property type="project" value="UniProtKB-EC"/>
</dbReference>
<dbReference type="Proteomes" id="UP000254569">
    <property type="component" value="Unassembled WGS sequence"/>
</dbReference>
<evidence type="ECO:0000256" key="1">
    <source>
        <dbReference type="ARBA" id="ARBA00000757"/>
    </source>
</evidence>
<evidence type="ECO:0000259" key="9">
    <source>
        <dbReference type="Pfam" id="PF20511"/>
    </source>
</evidence>
<protein>
    <recommendedName>
        <fullName evidence="3">mannose-6-phosphate isomerase</fullName>
        <ecNumber evidence="3">5.3.1.8</ecNumber>
    </recommendedName>
</protein>
<sequence>MHRLEGAVRSYAWGSRTAIATLRGRTVPSHHPEAELWLGAHPADPARLVDSDGDEHSLLDLLSAEPQRHLGYRAVGAFGPRLPFLLKLLAAEEPLSLQAHPSARQAAEGFAREEALGIPIDSPVRNYKDANHKPELVVALTRFEALAGFRDPKRTVELFEALAVPELDPYVGLLAGQPDSSGLRALFTTWITLPPPALAALLPRVLDGCVTYLATGRDGERDFVPEVRTALQLADFYPGDAGVLASLLLNRITLQPGEGLYLDAGNLHAYLHGMGVEIMANSDNVLRGGLTPKHVDVPELLRVLDFGAASVPILEAVPEISAATDPGQLGPAERRYRTPAPEFALSRIDLGAGDALEVGADGPQILLCTAGDVRVECEGESVTLKPGDSAWLSACDRRPAVHGCAADTQVFRARLGEVSASVVDES</sequence>
<dbReference type="PANTHER" id="PTHR10309">
    <property type="entry name" value="MANNOSE-6-PHOSPHATE ISOMERASE"/>
    <property type="match status" value="1"/>
</dbReference>
<dbReference type="GO" id="GO:0008270">
    <property type="term" value="F:zinc ion binding"/>
    <property type="evidence" value="ECO:0007669"/>
    <property type="project" value="InterPro"/>
</dbReference>
<evidence type="ECO:0000313" key="11">
    <source>
        <dbReference type="Proteomes" id="UP000254569"/>
    </source>
</evidence>
<feature type="binding site" evidence="8">
    <location>
        <position position="135"/>
    </location>
    <ligand>
        <name>Zn(2+)</name>
        <dbReference type="ChEBI" id="CHEBI:29105"/>
    </ligand>
</feature>
<dbReference type="AlphaFoldDB" id="A0A379LXK2"/>
<dbReference type="PIRSF" id="PIRSF001480">
    <property type="entry name" value="Mannose-6-phosphate_isomerase"/>
    <property type="match status" value="1"/>
</dbReference>
<feature type="active site" evidence="7">
    <location>
        <position position="287"/>
    </location>
</feature>
<dbReference type="EC" id="5.3.1.8" evidence="3"/>
<dbReference type="CDD" id="cd07011">
    <property type="entry name" value="cupin_PMI_type_I_N"/>
    <property type="match status" value="1"/>
</dbReference>
<dbReference type="PROSITE" id="PS00965">
    <property type="entry name" value="PMI_I_1"/>
    <property type="match status" value="1"/>
</dbReference>